<keyword evidence="3" id="KW-1185">Reference proteome</keyword>
<protein>
    <submittedName>
        <fullName evidence="2">Uncharacterized protein</fullName>
    </submittedName>
</protein>
<feature type="region of interest" description="Disordered" evidence="1">
    <location>
        <begin position="1"/>
        <end position="80"/>
    </location>
</feature>
<feature type="compositionally biased region" description="Polar residues" evidence="1">
    <location>
        <begin position="12"/>
        <end position="23"/>
    </location>
</feature>
<proteinExistence type="predicted"/>
<evidence type="ECO:0000313" key="3">
    <source>
        <dbReference type="Proteomes" id="UP001150925"/>
    </source>
</evidence>
<dbReference type="EMBL" id="JANBPY010003446">
    <property type="protein sequence ID" value="KAJ1951710.1"/>
    <property type="molecule type" value="Genomic_DNA"/>
</dbReference>
<dbReference type="AlphaFoldDB" id="A0A9W8AGS1"/>
<comment type="caution">
    <text evidence="2">The sequence shown here is derived from an EMBL/GenBank/DDBJ whole genome shotgun (WGS) entry which is preliminary data.</text>
</comment>
<dbReference type="Proteomes" id="UP001150925">
    <property type="component" value="Unassembled WGS sequence"/>
</dbReference>
<dbReference type="PRINTS" id="PR01217">
    <property type="entry name" value="PRICHEXTENSN"/>
</dbReference>
<accession>A0A9W8AGS1</accession>
<feature type="region of interest" description="Disordered" evidence="1">
    <location>
        <begin position="172"/>
        <end position="223"/>
    </location>
</feature>
<reference evidence="2" key="1">
    <citation type="submission" date="2022-07" db="EMBL/GenBank/DDBJ databases">
        <title>Phylogenomic reconstructions and comparative analyses of Kickxellomycotina fungi.</title>
        <authorList>
            <person name="Reynolds N.K."/>
            <person name="Stajich J.E."/>
            <person name="Barry K."/>
            <person name="Grigoriev I.V."/>
            <person name="Crous P."/>
            <person name="Smith M.E."/>
        </authorList>
    </citation>
    <scope>NUCLEOTIDE SEQUENCE</scope>
    <source>
        <strain evidence="2">RSA 1196</strain>
    </source>
</reference>
<organism evidence="2 3">
    <name type="scientific">Dispira parvispora</name>
    <dbReference type="NCBI Taxonomy" id="1520584"/>
    <lineage>
        <taxon>Eukaryota</taxon>
        <taxon>Fungi</taxon>
        <taxon>Fungi incertae sedis</taxon>
        <taxon>Zoopagomycota</taxon>
        <taxon>Kickxellomycotina</taxon>
        <taxon>Dimargaritomycetes</taxon>
        <taxon>Dimargaritales</taxon>
        <taxon>Dimargaritaceae</taxon>
        <taxon>Dispira</taxon>
    </lineage>
</organism>
<feature type="non-terminal residue" evidence="2">
    <location>
        <position position="1"/>
    </location>
</feature>
<evidence type="ECO:0000256" key="1">
    <source>
        <dbReference type="SAM" id="MobiDB-lite"/>
    </source>
</evidence>
<sequence>PNAGGAHHSHMYSRSASLSQAESMYTPEPSSQPPYMPHMMTHQHPPAPGFSGPMDAVTNGGHPQAPHPPPSLGGYQQHPLAPSYSTPSGPMVGGSTTITNPMYHPPPHSFQGAPPPHHNGSLPHHPSFPPNMTPHPPPPTGIQRYGYPMPPTAGPMYGSYGMVHHPHHHPYAPPPMGAVTGPPENSPGYHHPPNNSVPYVGPSSSGTEQTHANVPESTVTSNP</sequence>
<evidence type="ECO:0000313" key="2">
    <source>
        <dbReference type="EMBL" id="KAJ1951710.1"/>
    </source>
</evidence>
<name>A0A9W8AGS1_9FUNG</name>
<feature type="compositionally biased region" description="Polar residues" evidence="1">
    <location>
        <begin position="193"/>
        <end position="223"/>
    </location>
</feature>
<gene>
    <name evidence="2" type="ORF">IWQ62_006389</name>
</gene>